<feature type="domain" description="Integrin beta subunit VWA" evidence="13">
    <location>
        <begin position="5"/>
        <end position="369"/>
    </location>
</feature>
<dbReference type="SUPFAM" id="SSF53300">
    <property type="entry name" value="vWA-like"/>
    <property type="match status" value="1"/>
</dbReference>
<proteinExistence type="inferred from homology"/>
<gene>
    <name evidence="14" type="ORF">BSL78_12598</name>
</gene>
<dbReference type="InterPro" id="IPR002369">
    <property type="entry name" value="Integrin_bsu_VWA"/>
</dbReference>
<dbReference type="GO" id="GO:0008305">
    <property type="term" value="C:integrin complex"/>
    <property type="evidence" value="ECO:0007669"/>
    <property type="project" value="TreeGrafter"/>
</dbReference>
<dbReference type="GO" id="GO:0009986">
    <property type="term" value="C:cell surface"/>
    <property type="evidence" value="ECO:0007669"/>
    <property type="project" value="TreeGrafter"/>
</dbReference>
<dbReference type="Proteomes" id="UP000230750">
    <property type="component" value="Unassembled WGS sequence"/>
</dbReference>
<evidence type="ECO:0000256" key="1">
    <source>
        <dbReference type="ARBA" id="ARBA00004479"/>
    </source>
</evidence>
<reference evidence="14 15" key="1">
    <citation type="journal article" date="2017" name="PLoS Biol.">
        <title>The sea cucumber genome provides insights into morphological evolution and visceral regeneration.</title>
        <authorList>
            <person name="Zhang X."/>
            <person name="Sun L."/>
            <person name="Yuan J."/>
            <person name="Sun Y."/>
            <person name="Gao Y."/>
            <person name="Zhang L."/>
            <person name="Li S."/>
            <person name="Dai H."/>
            <person name="Hamel J.F."/>
            <person name="Liu C."/>
            <person name="Yu Y."/>
            <person name="Liu S."/>
            <person name="Lin W."/>
            <person name="Guo K."/>
            <person name="Jin S."/>
            <person name="Xu P."/>
            <person name="Storey K.B."/>
            <person name="Huan P."/>
            <person name="Zhang T."/>
            <person name="Zhou Y."/>
            <person name="Zhang J."/>
            <person name="Lin C."/>
            <person name="Li X."/>
            <person name="Xing L."/>
            <person name="Huo D."/>
            <person name="Sun M."/>
            <person name="Wang L."/>
            <person name="Mercier A."/>
            <person name="Li F."/>
            <person name="Yang H."/>
            <person name="Xiang J."/>
        </authorList>
    </citation>
    <scope>NUCLEOTIDE SEQUENCE [LARGE SCALE GENOMIC DNA]</scope>
    <source>
        <strain evidence="14">Shaxun</strain>
        <tissue evidence="14">Muscle</tissue>
    </source>
</reference>
<dbReference type="PROSITE" id="PS00243">
    <property type="entry name" value="I_EGF_1"/>
    <property type="match status" value="1"/>
</dbReference>
<keyword evidence="6" id="KW-0677">Repeat</keyword>
<dbReference type="InterPro" id="IPR015439">
    <property type="entry name" value="Integrin_b-2_sf"/>
</dbReference>
<dbReference type="Pfam" id="PF18372">
    <property type="entry name" value="I-EGF_1"/>
    <property type="match status" value="1"/>
</dbReference>
<organism evidence="14 15">
    <name type="scientific">Stichopus japonicus</name>
    <name type="common">Sea cucumber</name>
    <dbReference type="NCBI Taxonomy" id="307972"/>
    <lineage>
        <taxon>Eukaryota</taxon>
        <taxon>Metazoa</taxon>
        <taxon>Echinodermata</taxon>
        <taxon>Eleutherozoa</taxon>
        <taxon>Echinozoa</taxon>
        <taxon>Holothuroidea</taxon>
        <taxon>Aspidochirotacea</taxon>
        <taxon>Aspidochirotida</taxon>
        <taxon>Stichopodidae</taxon>
        <taxon>Apostichopus</taxon>
    </lineage>
</organism>
<evidence type="ECO:0000256" key="2">
    <source>
        <dbReference type="ARBA" id="ARBA00007449"/>
    </source>
</evidence>
<evidence type="ECO:0000256" key="4">
    <source>
        <dbReference type="ARBA" id="ARBA00022692"/>
    </source>
</evidence>
<sequence length="494" mass="53809">MLFTIFTQNFTDTGSPRCDTIPNLRMQGCSEYTSPNSSYTIDLDKELSNAGNTTNLGEAVQVKPQEITLKLRPGQPTQFTFQVRQAEDYPVDLYYVMDLSKSMEDDLVNLRKVGDVLVCERMSGEKQPKGMRNHIHMFSKRTIDQLQVSGNLDAPEGGMDALMQVTVCKVSITRGDWLEDMARHLVIFTTDASFHYAGDGKLGGIVKPNDGNCYTTALDNTYTMSMNCQLNAAMRDNSIIPIFAVTQSEFSVYQNLTEYIEGAQAAVLAADSRNIVEIVKNNYAAITSKVEVVDTAPEDVLVEYTAICLDGVRRPGTQVCEGLTLGDTVSFDVTVTGNTCPDSRTSSFTIRPVGFSEELQIPNSPDCSNGAGTLECGACDCNAGHYGRNCECSSDGPTLEDSDKLCKAGNSTIICSGRGSCVCGDCVCFPRPNPEEVVKGTYCECDNFSCDRHRGQLCGVFFAPNPAVPPYPAWCPPTQHGAHQTRSGAHKNIT</sequence>
<dbReference type="GO" id="GO:0005178">
    <property type="term" value="F:integrin binding"/>
    <property type="evidence" value="ECO:0007669"/>
    <property type="project" value="TreeGrafter"/>
</dbReference>
<dbReference type="InterPro" id="IPR032695">
    <property type="entry name" value="Integrin_dom_sf"/>
</dbReference>
<dbReference type="FunFam" id="2.10.25.10:FF:000075">
    <property type="entry name" value="Integrin beta"/>
    <property type="match status" value="1"/>
</dbReference>
<dbReference type="Gene3D" id="3.40.50.410">
    <property type="entry name" value="von Willebrand factor, type A domain"/>
    <property type="match status" value="2"/>
</dbReference>
<dbReference type="Pfam" id="PF00362">
    <property type="entry name" value="Integrin_beta"/>
    <property type="match status" value="2"/>
</dbReference>
<evidence type="ECO:0000256" key="5">
    <source>
        <dbReference type="ARBA" id="ARBA00022729"/>
    </source>
</evidence>
<dbReference type="GO" id="GO:0007160">
    <property type="term" value="P:cell-matrix adhesion"/>
    <property type="evidence" value="ECO:0007669"/>
    <property type="project" value="TreeGrafter"/>
</dbReference>
<dbReference type="OrthoDB" id="410592at2759"/>
<protein>
    <recommendedName>
        <fullName evidence="12">Integrin beta</fullName>
    </recommendedName>
</protein>
<dbReference type="EMBL" id="MRZV01000417">
    <property type="protein sequence ID" value="PIK50534.1"/>
    <property type="molecule type" value="Genomic_DNA"/>
</dbReference>
<name>A0A2G8KRA1_STIJA</name>
<keyword evidence="3" id="KW-0245">EGF-like domain</keyword>
<dbReference type="PRINTS" id="PR01186">
    <property type="entry name" value="INTEGRINB"/>
</dbReference>
<dbReference type="GO" id="GO:0098609">
    <property type="term" value="P:cell-cell adhesion"/>
    <property type="evidence" value="ECO:0007669"/>
    <property type="project" value="TreeGrafter"/>
</dbReference>
<comment type="caution">
    <text evidence="14">The sequence shown here is derived from an EMBL/GenBank/DDBJ whole genome shotgun (WGS) entry which is preliminary data.</text>
</comment>
<evidence type="ECO:0000313" key="14">
    <source>
        <dbReference type="EMBL" id="PIK50534.1"/>
    </source>
</evidence>
<dbReference type="GO" id="GO:0016477">
    <property type="term" value="P:cell migration"/>
    <property type="evidence" value="ECO:0007669"/>
    <property type="project" value="TreeGrafter"/>
</dbReference>
<evidence type="ECO:0000256" key="10">
    <source>
        <dbReference type="ARBA" id="ARBA00023157"/>
    </source>
</evidence>
<keyword evidence="4 12" id="KW-0812">Transmembrane</keyword>
<dbReference type="InterPro" id="IPR057073">
    <property type="entry name" value="EGF_integrin_2"/>
</dbReference>
<dbReference type="SMART" id="SM00187">
    <property type="entry name" value="INB"/>
    <property type="match status" value="1"/>
</dbReference>
<keyword evidence="9" id="KW-0472">Membrane</keyword>
<evidence type="ECO:0000256" key="8">
    <source>
        <dbReference type="ARBA" id="ARBA00023037"/>
    </source>
</evidence>
<evidence type="ECO:0000256" key="12">
    <source>
        <dbReference type="RuleBase" id="RU000633"/>
    </source>
</evidence>
<keyword evidence="15" id="KW-1185">Reference proteome</keyword>
<keyword evidence="5" id="KW-0732">Signal</keyword>
<dbReference type="InterPro" id="IPR036465">
    <property type="entry name" value="vWFA_dom_sf"/>
</dbReference>
<dbReference type="PANTHER" id="PTHR10082:SF60">
    <property type="entry name" value="INTEGRIN BETA-PS"/>
    <property type="match status" value="1"/>
</dbReference>
<keyword evidence="12" id="KW-0130">Cell adhesion</keyword>
<accession>A0A2G8KRA1</accession>
<dbReference type="Gene3D" id="6.20.50.10">
    <property type="match status" value="1"/>
</dbReference>
<dbReference type="GO" id="GO:0033627">
    <property type="term" value="P:cell adhesion mediated by integrin"/>
    <property type="evidence" value="ECO:0007669"/>
    <property type="project" value="TreeGrafter"/>
</dbReference>
<evidence type="ECO:0000256" key="9">
    <source>
        <dbReference type="ARBA" id="ARBA00023136"/>
    </source>
</evidence>
<comment type="similarity">
    <text evidence="2 12">Belongs to the integrin beta chain family.</text>
</comment>
<keyword evidence="11" id="KW-0325">Glycoprotein</keyword>
<comment type="subcellular location">
    <subcellularLocation>
        <location evidence="12">Cell membrane</location>
        <topology evidence="12">Single-pass type I membrane protein</topology>
    </subcellularLocation>
    <subcellularLocation>
        <location evidence="1">Membrane</location>
        <topology evidence="1">Single-pass type I membrane protein</topology>
    </subcellularLocation>
</comment>
<dbReference type="InterPro" id="IPR057243">
    <property type="entry name" value="Integrin_I-EGF_CS"/>
</dbReference>
<dbReference type="Gene3D" id="2.10.25.10">
    <property type="entry name" value="Laminin"/>
    <property type="match status" value="2"/>
</dbReference>
<keyword evidence="7" id="KW-1133">Transmembrane helix</keyword>
<dbReference type="SUPFAM" id="SSF69179">
    <property type="entry name" value="Integrin domains"/>
    <property type="match status" value="1"/>
</dbReference>
<evidence type="ECO:0000256" key="3">
    <source>
        <dbReference type="ARBA" id="ARBA00022536"/>
    </source>
</evidence>
<evidence type="ECO:0000259" key="13">
    <source>
        <dbReference type="SMART" id="SM00187"/>
    </source>
</evidence>
<dbReference type="FunFam" id="2.10.25.10:FF:000155">
    <property type="entry name" value="Integrin beta"/>
    <property type="match status" value="1"/>
</dbReference>
<dbReference type="InterPro" id="IPR015812">
    <property type="entry name" value="Integrin_bsu"/>
</dbReference>
<dbReference type="Gene3D" id="2.60.40.1510">
    <property type="entry name" value="ntegrin, alpha v. Chain A, domain 3"/>
    <property type="match status" value="1"/>
</dbReference>
<dbReference type="InterPro" id="IPR040622">
    <property type="entry name" value="EGF_integrin_1"/>
</dbReference>
<evidence type="ECO:0000256" key="7">
    <source>
        <dbReference type="ARBA" id="ARBA00022989"/>
    </source>
</evidence>
<dbReference type="STRING" id="307972.A0A2G8KRA1"/>
<dbReference type="PANTHER" id="PTHR10082">
    <property type="entry name" value="INTEGRIN BETA SUBUNIT"/>
    <property type="match status" value="1"/>
</dbReference>
<evidence type="ECO:0000313" key="15">
    <source>
        <dbReference type="Proteomes" id="UP000230750"/>
    </source>
</evidence>
<evidence type="ECO:0000256" key="11">
    <source>
        <dbReference type="ARBA" id="ARBA00023180"/>
    </source>
</evidence>
<dbReference type="GO" id="GO:0007229">
    <property type="term" value="P:integrin-mediated signaling pathway"/>
    <property type="evidence" value="ECO:0007669"/>
    <property type="project" value="UniProtKB-KW"/>
</dbReference>
<keyword evidence="8 12" id="KW-0401">Integrin</keyword>
<dbReference type="AlphaFoldDB" id="A0A2G8KRA1"/>
<evidence type="ECO:0000256" key="6">
    <source>
        <dbReference type="ARBA" id="ARBA00022737"/>
    </source>
</evidence>
<dbReference type="GO" id="GO:0005925">
    <property type="term" value="C:focal adhesion"/>
    <property type="evidence" value="ECO:0007669"/>
    <property type="project" value="TreeGrafter"/>
</dbReference>
<keyword evidence="10" id="KW-1015">Disulfide bond</keyword>
<dbReference type="Pfam" id="PF23105">
    <property type="entry name" value="EGF_integrin"/>
    <property type="match status" value="1"/>
</dbReference>